<keyword evidence="1" id="KW-0812">Transmembrane</keyword>
<reference evidence="2" key="1">
    <citation type="submission" date="2015-10" db="EMBL/GenBank/DDBJ databases">
        <authorList>
            <person name="Gilbert D.G."/>
        </authorList>
    </citation>
    <scope>NUCLEOTIDE SEQUENCE</scope>
    <source>
        <strain evidence="2">Phyl III-seqv23</strain>
    </source>
</reference>
<evidence type="ECO:0000313" key="2">
    <source>
        <dbReference type="EMBL" id="CUV15913.1"/>
    </source>
</evidence>
<dbReference type="EMBL" id="LN899819">
    <property type="protein sequence ID" value="CUV15913.1"/>
    <property type="molecule type" value="Genomic_DNA"/>
</dbReference>
<gene>
    <name evidence="2" type="ORF">RUN39_v1_2840001</name>
</gene>
<keyword evidence="1" id="KW-0472">Membrane</keyword>
<name>A0A0S4U105_RALSL</name>
<dbReference type="AlphaFoldDB" id="A0A0S4U105"/>
<keyword evidence="1" id="KW-1133">Transmembrane helix</keyword>
<organism evidence="2">
    <name type="scientific">Ralstonia solanacearum</name>
    <name type="common">Pseudomonas solanacearum</name>
    <dbReference type="NCBI Taxonomy" id="305"/>
    <lineage>
        <taxon>Bacteria</taxon>
        <taxon>Pseudomonadati</taxon>
        <taxon>Pseudomonadota</taxon>
        <taxon>Betaproteobacteria</taxon>
        <taxon>Burkholderiales</taxon>
        <taxon>Burkholderiaceae</taxon>
        <taxon>Ralstonia</taxon>
        <taxon>Ralstonia solanacearum species complex</taxon>
    </lineage>
</organism>
<accession>A0A0S4U105</accession>
<feature type="transmembrane region" description="Helical" evidence="1">
    <location>
        <begin position="20"/>
        <end position="39"/>
    </location>
</feature>
<dbReference type="Pfam" id="PF13289">
    <property type="entry name" value="SIR2_2"/>
    <property type="match status" value="1"/>
</dbReference>
<proteinExistence type="predicted"/>
<sequence length="713" mass="78936">MEETGVQRLVRFLQESKRPILFVGAGVSAAAGVPIWGQLLNTLAEWLRPKDALIANKIIELVRTGEFLRAAEFFYLSDTTDAERYKVLLDNLKPENTAAVHPLCMLPVRGALTTNFDRLLNDGFAAMKKLAPLDFRRGDPSFQQTLWTEDLFVSRIHGFVESPQSIVLSKSQFDHLAEDRIYKDILTHFATRTNLLFVGFSFADPAIDSVLTEINRVYGPLTQGEHLAIVPSDLSPETESKLRRLNVEQLTYAYERGDRTHVNLWTLLVEANHAVSAPRPVAANVFTSPTLFDTAKRYLASCYARLNLGTQITPLRDAVIEGSVSALIQSGAPKAVLVSDIVDAIHRDFRISKHEAAEVVRNCLEALSAEKLCIWHRKADTPTAAWNGTADDENRLDNAIASLVSSAADRAVVQEGLRVTDATIETLTNFFKHLVLQRGWDLGAAFAAGRTPEDANVARQMFVAAGSTLSTMDTQALVRICETMLNTPTGREAKILSELGRASFALELALKAPHSYVFHADVLPRRVYLDANVLMPAFTRGHPLNAVYEDILGRLAAAASKVGGAQICTTTGYLNEVISHRRLAIEEYEANPESFADDANREAIFFGSTNINVFKGAFANFVLSNMAVKFPEFIKEYAPYTDEQQLAKWLHSRGVLTVSKFVSAGLDVASMTVELQKQYGQDLTPVSYTHLRAHETRGNLVCRLLLGKTRRRS</sequence>
<protein>
    <submittedName>
        <fullName evidence="2">Uncharacterized protein</fullName>
    </submittedName>
</protein>
<evidence type="ECO:0000256" key="1">
    <source>
        <dbReference type="SAM" id="Phobius"/>
    </source>
</evidence>
<dbReference type="SUPFAM" id="SSF52467">
    <property type="entry name" value="DHS-like NAD/FAD-binding domain"/>
    <property type="match status" value="1"/>
</dbReference>
<dbReference type="InterPro" id="IPR029035">
    <property type="entry name" value="DHS-like_NAD/FAD-binding_dom"/>
</dbReference>